<evidence type="ECO:0000259" key="9">
    <source>
        <dbReference type="Pfam" id="PF00881"/>
    </source>
</evidence>
<protein>
    <recommendedName>
        <fullName evidence="8">Putative NAD(P)H nitroreductase</fullName>
        <ecNumber evidence="8">1.-.-.-</ecNumber>
    </recommendedName>
</protein>
<dbReference type="InterPro" id="IPR029479">
    <property type="entry name" value="Nitroreductase"/>
</dbReference>
<sequence>MNISNNRVIDIMHTRRSIAKLDLPMPTEEELNTALTAAMTAPDHKRLRPWRFIVLRDDALVDFGQVLLRAEQAATDGSLSDAACQKLLNMPLRAPMIITLIAQIKEHEKVPSFEQLLSMGAAAQNLLLSLESMGYRTVWRTGKLCNAPEVKAYFRTADQDIICGFVYVGSSNIQMPCRDVLDLSEFVEYRY</sequence>
<dbReference type="RefSeq" id="WP_249097718.1">
    <property type="nucleotide sequence ID" value="NZ_JAMBAQ010000001.1"/>
</dbReference>
<gene>
    <name evidence="10" type="ORF">ACJHVH_01895</name>
</gene>
<evidence type="ECO:0000256" key="6">
    <source>
        <dbReference type="ARBA" id="ARBA00023002"/>
    </source>
</evidence>
<dbReference type="PANTHER" id="PTHR43821">
    <property type="entry name" value="NAD(P)H NITROREDUCTASE YDJA-RELATED"/>
    <property type="match status" value="1"/>
</dbReference>
<comment type="caution">
    <text evidence="10">The sequence shown here is derived from an EMBL/GenBank/DDBJ whole genome shotgun (WGS) entry which is preliminary data.</text>
</comment>
<name>A0ABW8U3M9_9GAMM</name>
<evidence type="ECO:0000256" key="2">
    <source>
        <dbReference type="ARBA" id="ARBA00007118"/>
    </source>
</evidence>
<organism evidence="10 11">
    <name type="scientific">Moraxella oculi</name>
    <dbReference type="NCBI Taxonomy" id="2940516"/>
    <lineage>
        <taxon>Bacteria</taxon>
        <taxon>Pseudomonadati</taxon>
        <taxon>Pseudomonadota</taxon>
        <taxon>Gammaproteobacteria</taxon>
        <taxon>Moraxellales</taxon>
        <taxon>Moraxellaceae</taxon>
        <taxon>Moraxella</taxon>
    </lineage>
</organism>
<evidence type="ECO:0000256" key="1">
    <source>
        <dbReference type="ARBA" id="ARBA00001917"/>
    </source>
</evidence>
<accession>A0ABW8U3M9</accession>
<dbReference type="EC" id="1.-.-.-" evidence="8"/>
<dbReference type="Pfam" id="PF00881">
    <property type="entry name" value="Nitroreductase"/>
    <property type="match status" value="1"/>
</dbReference>
<evidence type="ECO:0000313" key="11">
    <source>
        <dbReference type="Proteomes" id="UP001624684"/>
    </source>
</evidence>
<dbReference type="InterPro" id="IPR052530">
    <property type="entry name" value="NAD(P)H_nitroreductase"/>
</dbReference>
<keyword evidence="5 8" id="KW-0521">NADP</keyword>
<dbReference type="CDD" id="cd02135">
    <property type="entry name" value="YdjA-like"/>
    <property type="match status" value="1"/>
</dbReference>
<proteinExistence type="inferred from homology"/>
<evidence type="ECO:0000256" key="8">
    <source>
        <dbReference type="PIRNR" id="PIRNR000232"/>
    </source>
</evidence>
<dbReference type="EMBL" id="JBJJXE010000001">
    <property type="protein sequence ID" value="MFL1731756.1"/>
    <property type="molecule type" value="Genomic_DNA"/>
</dbReference>
<keyword evidence="11" id="KW-1185">Reference proteome</keyword>
<keyword evidence="7 8" id="KW-0520">NAD</keyword>
<feature type="domain" description="Nitroreductase" evidence="9">
    <location>
        <begin position="14"/>
        <end position="169"/>
    </location>
</feature>
<dbReference type="InterPro" id="IPR026021">
    <property type="entry name" value="YdjA-like"/>
</dbReference>
<keyword evidence="4 8" id="KW-0288">FMN</keyword>
<comment type="similarity">
    <text evidence="2 8">Belongs to the nitroreductase family.</text>
</comment>
<dbReference type="Gene3D" id="3.40.109.10">
    <property type="entry name" value="NADH Oxidase"/>
    <property type="match status" value="1"/>
</dbReference>
<dbReference type="PIRSF" id="PIRSF000232">
    <property type="entry name" value="YdjA"/>
    <property type="match status" value="1"/>
</dbReference>
<dbReference type="InterPro" id="IPR000415">
    <property type="entry name" value="Nitroreductase-like"/>
</dbReference>
<keyword evidence="3 8" id="KW-0285">Flavoprotein</keyword>
<dbReference type="SUPFAM" id="SSF55469">
    <property type="entry name" value="FMN-dependent nitroreductase-like"/>
    <property type="match status" value="1"/>
</dbReference>
<evidence type="ECO:0000256" key="3">
    <source>
        <dbReference type="ARBA" id="ARBA00022630"/>
    </source>
</evidence>
<evidence type="ECO:0000256" key="5">
    <source>
        <dbReference type="ARBA" id="ARBA00022857"/>
    </source>
</evidence>
<dbReference type="Proteomes" id="UP001624684">
    <property type="component" value="Unassembled WGS sequence"/>
</dbReference>
<evidence type="ECO:0000313" key="10">
    <source>
        <dbReference type="EMBL" id="MFL1731756.1"/>
    </source>
</evidence>
<reference evidence="10 11" key="1">
    <citation type="submission" date="2024-11" db="EMBL/GenBank/DDBJ databases">
        <title>First Report of Moraxella oculi in Brazil in an Infectious Bovine Keratoconjunctivitis Outbreak.</title>
        <authorList>
            <person name="Carvalho C.V."/>
            <person name="Domingues R."/>
            <person name="Coutinho C."/>
            <person name="Honorio N.T.B.S."/>
            <person name="Faza D.R.L.R."/>
            <person name="Carvalho W.A."/>
            <person name="Machado A.B.F."/>
            <person name="Martins M.F."/>
            <person name="Gaspar E.B."/>
        </authorList>
    </citation>
    <scope>NUCLEOTIDE SEQUENCE [LARGE SCALE GENOMIC DNA]</scope>
    <source>
        <strain evidence="10 11">2117LE</strain>
    </source>
</reference>
<comment type="cofactor">
    <cofactor evidence="1 8">
        <name>FMN</name>
        <dbReference type="ChEBI" id="CHEBI:58210"/>
    </cofactor>
</comment>
<dbReference type="PANTHER" id="PTHR43821:SF1">
    <property type="entry name" value="NAD(P)H NITROREDUCTASE YDJA-RELATED"/>
    <property type="match status" value="1"/>
</dbReference>
<evidence type="ECO:0000256" key="7">
    <source>
        <dbReference type="ARBA" id="ARBA00023027"/>
    </source>
</evidence>
<keyword evidence="6 8" id="KW-0560">Oxidoreductase</keyword>
<evidence type="ECO:0000256" key="4">
    <source>
        <dbReference type="ARBA" id="ARBA00022643"/>
    </source>
</evidence>